<sequence>MVNNGQNYRVNNNSFTINKLDFVAIEALDSRFDLLQCVQSWVFPFVLLLQRSMEGLLSPISQCSREPTMTKLELRHQ</sequence>
<keyword evidence="2" id="KW-1185">Reference proteome</keyword>
<dbReference type="OrthoDB" id="10500319at2759"/>
<dbReference type="EMBL" id="JXTB01000720">
    <property type="protein sequence ID" value="PON33552.1"/>
    <property type="molecule type" value="Genomic_DNA"/>
</dbReference>
<gene>
    <name evidence="1" type="ORF">PanWU01x14_351910</name>
</gene>
<comment type="caution">
    <text evidence="1">The sequence shown here is derived from an EMBL/GenBank/DDBJ whole genome shotgun (WGS) entry which is preliminary data.</text>
</comment>
<organism evidence="1 2">
    <name type="scientific">Parasponia andersonii</name>
    <name type="common">Sponia andersonii</name>
    <dbReference type="NCBI Taxonomy" id="3476"/>
    <lineage>
        <taxon>Eukaryota</taxon>
        <taxon>Viridiplantae</taxon>
        <taxon>Streptophyta</taxon>
        <taxon>Embryophyta</taxon>
        <taxon>Tracheophyta</taxon>
        <taxon>Spermatophyta</taxon>
        <taxon>Magnoliopsida</taxon>
        <taxon>eudicotyledons</taxon>
        <taxon>Gunneridae</taxon>
        <taxon>Pentapetalae</taxon>
        <taxon>rosids</taxon>
        <taxon>fabids</taxon>
        <taxon>Rosales</taxon>
        <taxon>Cannabaceae</taxon>
        <taxon>Parasponia</taxon>
    </lineage>
</organism>
<dbReference type="Proteomes" id="UP000237105">
    <property type="component" value="Unassembled WGS sequence"/>
</dbReference>
<dbReference type="AlphaFoldDB" id="A0A2P5AAH6"/>
<reference evidence="2" key="1">
    <citation type="submission" date="2016-06" db="EMBL/GenBank/DDBJ databases">
        <title>Parallel loss of symbiosis genes in relatives of nitrogen-fixing non-legume Parasponia.</title>
        <authorList>
            <person name="Van Velzen R."/>
            <person name="Holmer R."/>
            <person name="Bu F."/>
            <person name="Rutten L."/>
            <person name="Van Zeijl A."/>
            <person name="Liu W."/>
            <person name="Santuari L."/>
            <person name="Cao Q."/>
            <person name="Sharma T."/>
            <person name="Shen D."/>
            <person name="Roswanjaya Y."/>
            <person name="Wardhani T."/>
            <person name="Kalhor M.S."/>
            <person name="Jansen J."/>
            <person name="Van den Hoogen J."/>
            <person name="Gungor B."/>
            <person name="Hartog M."/>
            <person name="Hontelez J."/>
            <person name="Verver J."/>
            <person name="Yang W.-C."/>
            <person name="Schijlen E."/>
            <person name="Repin R."/>
            <person name="Schilthuizen M."/>
            <person name="Schranz E."/>
            <person name="Heidstra R."/>
            <person name="Miyata K."/>
            <person name="Fedorova E."/>
            <person name="Kohlen W."/>
            <person name="Bisseling T."/>
            <person name="Smit S."/>
            <person name="Geurts R."/>
        </authorList>
    </citation>
    <scope>NUCLEOTIDE SEQUENCE [LARGE SCALE GENOMIC DNA]</scope>
    <source>
        <strain evidence="2">cv. WU1-14</strain>
    </source>
</reference>
<evidence type="ECO:0000313" key="1">
    <source>
        <dbReference type="EMBL" id="PON33552.1"/>
    </source>
</evidence>
<protein>
    <submittedName>
        <fullName evidence="1">Uncharacterized protein</fullName>
    </submittedName>
</protein>
<proteinExistence type="predicted"/>
<name>A0A2P5AAH6_PARAD</name>
<evidence type="ECO:0000313" key="2">
    <source>
        <dbReference type="Proteomes" id="UP000237105"/>
    </source>
</evidence>
<accession>A0A2P5AAH6</accession>